<name>A0ACD5XE10_AVESA</name>
<dbReference type="Proteomes" id="UP001732700">
    <property type="component" value="Chromosome 4D"/>
</dbReference>
<organism evidence="1 2">
    <name type="scientific">Avena sativa</name>
    <name type="common">Oat</name>
    <dbReference type="NCBI Taxonomy" id="4498"/>
    <lineage>
        <taxon>Eukaryota</taxon>
        <taxon>Viridiplantae</taxon>
        <taxon>Streptophyta</taxon>
        <taxon>Embryophyta</taxon>
        <taxon>Tracheophyta</taxon>
        <taxon>Spermatophyta</taxon>
        <taxon>Magnoliopsida</taxon>
        <taxon>Liliopsida</taxon>
        <taxon>Poales</taxon>
        <taxon>Poaceae</taxon>
        <taxon>BOP clade</taxon>
        <taxon>Pooideae</taxon>
        <taxon>Poodae</taxon>
        <taxon>Poeae</taxon>
        <taxon>Poeae Chloroplast Group 1 (Aveneae type)</taxon>
        <taxon>Aveninae</taxon>
        <taxon>Avena</taxon>
    </lineage>
</organism>
<evidence type="ECO:0000313" key="1">
    <source>
        <dbReference type="EnsemblPlants" id="AVESA.00010b.r2.4DG0778640.1.CDS"/>
    </source>
</evidence>
<accession>A0ACD5XE10</accession>
<reference evidence="1" key="1">
    <citation type="submission" date="2021-05" db="EMBL/GenBank/DDBJ databases">
        <authorList>
            <person name="Scholz U."/>
            <person name="Mascher M."/>
            <person name="Fiebig A."/>
        </authorList>
    </citation>
    <scope>NUCLEOTIDE SEQUENCE [LARGE SCALE GENOMIC DNA]</scope>
</reference>
<sequence length="271" mass="30928">MKLHHQNIIRLVGYCSETRDRVVEHEGIVAGVQERALCLEYMQGGTLEELLSDELCGLDWEARYNIIKGICQGLKYLHTGSKDHIYHMDLKPANILLDEDLIPKIGDFGLSRLLGSAQTCVTETILGTRGYMPPEYIDEQQISPKFDVYSLGVIMLQVIAGRENYYRSSYMPSQTFIELVTENWSKRVQAETMSKEALLEVQKCIKIALRCVEANRENRPTVKEIVEELDMVDLHRASFRVVDPREETTPAELSNSLVLDLITDRDPACYE</sequence>
<protein>
    <submittedName>
        <fullName evidence="1">Uncharacterized protein</fullName>
    </submittedName>
</protein>
<dbReference type="EnsemblPlants" id="AVESA.00010b.r2.4DG0778640.1">
    <property type="protein sequence ID" value="AVESA.00010b.r2.4DG0778640.1.CDS"/>
    <property type="gene ID" value="AVESA.00010b.r2.4DG0778640"/>
</dbReference>
<proteinExistence type="predicted"/>
<reference evidence="1" key="2">
    <citation type="submission" date="2025-09" db="UniProtKB">
        <authorList>
            <consortium name="EnsemblPlants"/>
        </authorList>
    </citation>
    <scope>IDENTIFICATION</scope>
</reference>
<keyword evidence="2" id="KW-1185">Reference proteome</keyword>
<evidence type="ECO:0000313" key="2">
    <source>
        <dbReference type="Proteomes" id="UP001732700"/>
    </source>
</evidence>